<dbReference type="KEGG" id="mlr:MELLADRAFT_107931"/>
<proteinExistence type="predicted"/>
<evidence type="ECO:0000313" key="2">
    <source>
        <dbReference type="Proteomes" id="UP000001072"/>
    </source>
</evidence>
<accession>F4RRF1</accession>
<dbReference type="EMBL" id="GL883115">
    <property type="protein sequence ID" value="EGG05043.1"/>
    <property type="molecule type" value="Genomic_DNA"/>
</dbReference>
<dbReference type="AlphaFoldDB" id="F4RRF1"/>
<reference evidence="2" key="1">
    <citation type="journal article" date="2011" name="Proc. Natl. Acad. Sci. U.S.A.">
        <title>Obligate biotrophy features unraveled by the genomic analysis of rust fungi.</title>
        <authorList>
            <person name="Duplessis S."/>
            <person name="Cuomo C.A."/>
            <person name="Lin Y.-C."/>
            <person name="Aerts A."/>
            <person name="Tisserant E."/>
            <person name="Veneault-Fourrey C."/>
            <person name="Joly D.L."/>
            <person name="Hacquard S."/>
            <person name="Amselem J."/>
            <person name="Cantarel B.L."/>
            <person name="Chiu R."/>
            <person name="Coutinho P.M."/>
            <person name="Feau N."/>
            <person name="Field M."/>
            <person name="Frey P."/>
            <person name="Gelhaye E."/>
            <person name="Goldberg J."/>
            <person name="Grabherr M.G."/>
            <person name="Kodira C.D."/>
            <person name="Kohler A."/>
            <person name="Kuees U."/>
            <person name="Lindquist E.A."/>
            <person name="Lucas S.M."/>
            <person name="Mago R."/>
            <person name="Mauceli E."/>
            <person name="Morin E."/>
            <person name="Murat C."/>
            <person name="Pangilinan J.L."/>
            <person name="Park R."/>
            <person name="Pearson M."/>
            <person name="Quesneville H."/>
            <person name="Rouhier N."/>
            <person name="Sakthikumar S."/>
            <person name="Salamov A.A."/>
            <person name="Schmutz J."/>
            <person name="Selles B."/>
            <person name="Shapiro H."/>
            <person name="Tanguay P."/>
            <person name="Tuskan G.A."/>
            <person name="Henrissat B."/>
            <person name="Van de Peer Y."/>
            <person name="Rouze P."/>
            <person name="Ellis J.G."/>
            <person name="Dodds P.N."/>
            <person name="Schein J.E."/>
            <person name="Zhong S."/>
            <person name="Hamelin R.C."/>
            <person name="Grigoriev I.V."/>
            <person name="Szabo L.J."/>
            <person name="Martin F."/>
        </authorList>
    </citation>
    <scope>NUCLEOTIDE SEQUENCE [LARGE SCALE GENOMIC DNA]</scope>
    <source>
        <strain evidence="2">98AG31 / pathotype 3-4-7</strain>
    </source>
</reference>
<sequence>MYPLKSKKIIALISCVFTLWVTPSLAMFMKGNLFAHNLDEDPRIPDPKVVMDGIMQQYQALARRKDTKFKGVVNVITYFPERQHVSGGLFNEDALAHFQKGLDQWTKVLLNGKVVESENSNELVIQMTGRFTNAYNIRFPQDRKQMNHLARFHFKPTESHYVLSMINIVHGKHHVGCSDGLEAEINAEIETLVQELKYLQANQ</sequence>
<name>F4RRF1_MELLP</name>
<dbReference type="InParanoid" id="F4RRF1"/>
<organism evidence="2">
    <name type="scientific">Melampsora larici-populina (strain 98AG31 / pathotype 3-4-7)</name>
    <name type="common">Poplar leaf rust fungus</name>
    <dbReference type="NCBI Taxonomy" id="747676"/>
    <lineage>
        <taxon>Eukaryota</taxon>
        <taxon>Fungi</taxon>
        <taxon>Dikarya</taxon>
        <taxon>Basidiomycota</taxon>
        <taxon>Pucciniomycotina</taxon>
        <taxon>Pucciniomycetes</taxon>
        <taxon>Pucciniales</taxon>
        <taxon>Melampsoraceae</taxon>
        <taxon>Melampsora</taxon>
    </lineage>
</organism>
<evidence type="ECO:0000313" key="1">
    <source>
        <dbReference type="EMBL" id="EGG05043.1"/>
    </source>
</evidence>
<gene>
    <name evidence="1" type="ORF">MELLADRAFT_107931</name>
</gene>
<dbReference type="GeneID" id="18923313"/>
<protein>
    <submittedName>
        <fullName evidence="1">Uncharacterized protein</fullName>
    </submittedName>
</protein>
<dbReference type="RefSeq" id="XP_007411796.1">
    <property type="nucleotide sequence ID" value="XM_007411734.1"/>
</dbReference>
<keyword evidence="2" id="KW-1185">Reference proteome</keyword>
<dbReference type="VEuPathDB" id="FungiDB:MELLADRAFT_107931"/>
<dbReference type="Proteomes" id="UP000001072">
    <property type="component" value="Unassembled WGS sequence"/>
</dbReference>
<dbReference type="HOGENOM" id="CLU_1349216_0_0_1"/>